<dbReference type="PANTHER" id="PTHR28008:SF1">
    <property type="entry name" value="DOMAIN PROTEIN, PUTATIVE (AFU_ORTHOLOGUE AFUA_3G10980)-RELATED"/>
    <property type="match status" value="1"/>
</dbReference>
<keyword evidence="1" id="KW-0472">Membrane</keyword>
<dbReference type="NCBIfam" id="NF037970">
    <property type="entry name" value="vanZ_1"/>
    <property type="match status" value="1"/>
</dbReference>
<evidence type="ECO:0000313" key="4">
    <source>
        <dbReference type="Proteomes" id="UP000681027"/>
    </source>
</evidence>
<comment type="caution">
    <text evidence="3">The sequence shown here is derived from an EMBL/GenBank/DDBJ whole genome shotgun (WGS) entry which is preliminary data.</text>
</comment>
<keyword evidence="4" id="KW-1185">Reference proteome</keyword>
<organism evidence="3 4">
    <name type="scientific">Cytobacillus citreus</name>
    <dbReference type="NCBI Taxonomy" id="2833586"/>
    <lineage>
        <taxon>Bacteria</taxon>
        <taxon>Bacillati</taxon>
        <taxon>Bacillota</taxon>
        <taxon>Bacilli</taxon>
        <taxon>Bacillales</taxon>
        <taxon>Bacillaceae</taxon>
        <taxon>Cytobacillus</taxon>
    </lineage>
</organism>
<feature type="domain" description="VanZ-like" evidence="2">
    <location>
        <begin position="12"/>
        <end position="127"/>
    </location>
</feature>
<dbReference type="Pfam" id="PF04892">
    <property type="entry name" value="VanZ"/>
    <property type="match status" value="1"/>
</dbReference>
<evidence type="ECO:0000259" key="2">
    <source>
        <dbReference type="Pfam" id="PF04892"/>
    </source>
</evidence>
<reference evidence="3 4" key="1">
    <citation type="submission" date="2021-05" db="EMBL/GenBank/DDBJ databases">
        <title>Novel Bacillus species.</title>
        <authorList>
            <person name="Liu G."/>
        </authorList>
    </citation>
    <scope>NUCLEOTIDE SEQUENCE [LARGE SCALE GENOMIC DNA]</scope>
    <source>
        <strain evidence="3 4">FJAT-49705</strain>
    </source>
</reference>
<dbReference type="EMBL" id="JAGYPM010000008">
    <property type="protein sequence ID" value="MBS4193031.1"/>
    <property type="molecule type" value="Genomic_DNA"/>
</dbReference>
<accession>A0ABS5NYV5</accession>
<dbReference type="RefSeq" id="WP_213104478.1">
    <property type="nucleotide sequence ID" value="NZ_JAGYPM010000008.1"/>
</dbReference>
<evidence type="ECO:0000256" key="1">
    <source>
        <dbReference type="SAM" id="Phobius"/>
    </source>
</evidence>
<feature type="transmembrane region" description="Helical" evidence="1">
    <location>
        <begin position="79"/>
        <end position="100"/>
    </location>
</feature>
<gene>
    <name evidence="3" type="ORF">KHA94_23245</name>
</gene>
<evidence type="ECO:0000313" key="3">
    <source>
        <dbReference type="EMBL" id="MBS4193031.1"/>
    </source>
</evidence>
<feature type="transmembrane region" description="Helical" evidence="1">
    <location>
        <begin position="52"/>
        <end position="72"/>
    </location>
</feature>
<proteinExistence type="predicted"/>
<sequence>MKKRHIWLTAALLYCAAIFITTASPSSTGGNTLMLLQDFFHLSKSQAEVANLVFRKFVHLSAFGVLALLLYNCFEKRRFLYAWLCTTIYAATDEIHQAFLPDRTGTIIDVGIDSIGALLALLILKILLSWYSGIRARNI</sequence>
<dbReference type="InterPro" id="IPR006976">
    <property type="entry name" value="VanZ-like"/>
</dbReference>
<name>A0ABS5NYV5_9BACI</name>
<keyword evidence="1" id="KW-0812">Transmembrane</keyword>
<dbReference type="PANTHER" id="PTHR28008">
    <property type="entry name" value="DOMAIN PROTEIN, PUTATIVE (AFU_ORTHOLOGUE AFUA_3G10980)-RELATED"/>
    <property type="match status" value="1"/>
</dbReference>
<dbReference type="Proteomes" id="UP000681027">
    <property type="component" value="Unassembled WGS sequence"/>
</dbReference>
<protein>
    <submittedName>
        <fullName evidence="3">VanZ family protein</fullName>
    </submittedName>
</protein>
<keyword evidence="1" id="KW-1133">Transmembrane helix</keyword>
<feature type="transmembrane region" description="Helical" evidence="1">
    <location>
        <begin position="106"/>
        <end position="128"/>
    </location>
</feature>